<organism evidence="1 2">
    <name type="scientific">Lentihominibacter hominis</name>
    <dbReference type="NCBI Taxonomy" id="2763645"/>
    <lineage>
        <taxon>Bacteria</taxon>
        <taxon>Bacillati</taxon>
        <taxon>Bacillota</taxon>
        <taxon>Clostridia</taxon>
        <taxon>Peptostreptococcales</taxon>
        <taxon>Anaerovoracaceae</taxon>
        <taxon>Lentihominibacter</taxon>
    </lineage>
</organism>
<protein>
    <submittedName>
        <fullName evidence="1">Uncharacterized protein</fullName>
    </submittedName>
</protein>
<dbReference type="RefSeq" id="WP_187525186.1">
    <property type="nucleotide sequence ID" value="NZ_JACRTA010000002.1"/>
</dbReference>
<dbReference type="AlphaFoldDB" id="A0A926I4V6"/>
<reference evidence="1" key="1">
    <citation type="submission" date="2020-08" db="EMBL/GenBank/DDBJ databases">
        <title>Genome public.</title>
        <authorList>
            <person name="Liu C."/>
            <person name="Sun Q."/>
        </authorList>
    </citation>
    <scope>NUCLEOTIDE SEQUENCE</scope>
    <source>
        <strain evidence="1">NSJ-24</strain>
    </source>
</reference>
<proteinExistence type="predicted"/>
<comment type="caution">
    <text evidence="1">The sequence shown here is derived from an EMBL/GenBank/DDBJ whole genome shotgun (WGS) entry which is preliminary data.</text>
</comment>
<dbReference type="EMBL" id="JACRTA010000002">
    <property type="protein sequence ID" value="MBC8568229.1"/>
    <property type="molecule type" value="Genomic_DNA"/>
</dbReference>
<name>A0A926I4V6_9FIRM</name>
<sequence length="62" mass="7022">MTLWISVTNDRYELPRIIKDTASQLATAYGISDSNLHQSMRDGRAYKKFGVRFVKVEVGDDG</sequence>
<accession>A0A926I4V6</accession>
<keyword evidence="2" id="KW-1185">Reference proteome</keyword>
<dbReference type="Proteomes" id="UP000610862">
    <property type="component" value="Unassembled WGS sequence"/>
</dbReference>
<evidence type="ECO:0000313" key="1">
    <source>
        <dbReference type="EMBL" id="MBC8568229.1"/>
    </source>
</evidence>
<evidence type="ECO:0000313" key="2">
    <source>
        <dbReference type="Proteomes" id="UP000610862"/>
    </source>
</evidence>
<gene>
    <name evidence="1" type="ORF">H8692_05550</name>
</gene>